<reference evidence="1 2" key="1">
    <citation type="submission" date="2018-06" db="EMBL/GenBank/DDBJ databases">
        <title>Genomic Encyclopedia of Archaeal and Bacterial Type Strains, Phase II (KMG-II): from individual species to whole genera.</title>
        <authorList>
            <person name="Goeker M."/>
        </authorList>
    </citation>
    <scope>NUCLEOTIDE SEQUENCE [LARGE SCALE GENOMIC DNA]</scope>
    <source>
        <strain evidence="1 2">DSM 23857</strain>
    </source>
</reference>
<accession>A0A327QSU2</accession>
<evidence type="ECO:0000313" key="1">
    <source>
        <dbReference type="EMBL" id="RAJ06762.1"/>
    </source>
</evidence>
<dbReference type="Proteomes" id="UP000249547">
    <property type="component" value="Unassembled WGS sequence"/>
</dbReference>
<proteinExistence type="predicted"/>
<keyword evidence="2" id="KW-1185">Reference proteome</keyword>
<gene>
    <name evidence="1" type="ORF">LX64_01889</name>
</gene>
<protein>
    <submittedName>
        <fullName evidence="1">Uncharacterized protein</fullName>
    </submittedName>
</protein>
<dbReference type="EMBL" id="QLLL01000003">
    <property type="protein sequence ID" value="RAJ06762.1"/>
    <property type="molecule type" value="Genomic_DNA"/>
</dbReference>
<comment type="caution">
    <text evidence="1">The sequence shown here is derived from an EMBL/GenBank/DDBJ whole genome shotgun (WGS) entry which is preliminary data.</text>
</comment>
<dbReference type="RefSeq" id="WP_111597353.1">
    <property type="nucleotide sequence ID" value="NZ_QLLL01000003.1"/>
</dbReference>
<dbReference type="AlphaFoldDB" id="A0A327QSU2"/>
<sequence>MEDAKKGFNKHAGTFITLATGEKYTREFRKHEKDKGKKDFTIAAFFGSAKLEHLLSNPEAVGLRIYYGLDVDGDGKKDKKFVIVAVDENGRDLIDTEKHLSKGEKDGDDILDGGVYCPVNCGPTPSPLNPQ</sequence>
<organism evidence="1 2">
    <name type="scientific">Chitinophaga skermanii</name>
    <dbReference type="NCBI Taxonomy" id="331697"/>
    <lineage>
        <taxon>Bacteria</taxon>
        <taxon>Pseudomonadati</taxon>
        <taxon>Bacteroidota</taxon>
        <taxon>Chitinophagia</taxon>
        <taxon>Chitinophagales</taxon>
        <taxon>Chitinophagaceae</taxon>
        <taxon>Chitinophaga</taxon>
    </lineage>
</organism>
<evidence type="ECO:0000313" key="2">
    <source>
        <dbReference type="Proteomes" id="UP000249547"/>
    </source>
</evidence>
<name>A0A327QSU2_9BACT</name>
<dbReference type="OrthoDB" id="661524at2"/>